<feature type="compositionally biased region" description="Polar residues" evidence="1">
    <location>
        <begin position="238"/>
        <end position="287"/>
    </location>
</feature>
<feature type="compositionally biased region" description="Polar residues" evidence="1">
    <location>
        <begin position="474"/>
        <end position="486"/>
    </location>
</feature>
<dbReference type="Proteomes" id="UP000002038">
    <property type="component" value="Unassembled WGS sequence"/>
</dbReference>
<accession>A0A179UCA0</accession>
<dbReference type="KEGG" id="bgh:BDBG_01956"/>
<evidence type="ECO:0000313" key="3">
    <source>
        <dbReference type="Proteomes" id="UP000002038"/>
    </source>
</evidence>
<sequence length="1039" mass="113418">MLLVSRQIRRTILFTSTKHLLFYLSFCDAALLFVSDPSQPYSGLFHAPICGKMDVTSKMDDVIYHWLSKVDSRHGSPGRPKSSFTRRMDPLDTNRIDELCETRSKGNERGHGTEPIVKISHAPQIDHNGSLPLSGDRHLIATMNDNREVSDSIPGMQTWNGTMSDAHARVHDDGKPRTGATEKKAGLQGNTSQTHVTPNHDLKNSNPLLSNVISRGSYDRRPRYKTRPDRYVLKDTHPSATPSGSGTKARKSSQIDNVVENLSKSTRYPSFLPTSTGASQPPGTSTAGKAASVTAVTHRPSVSLGSSADNEKEKVHKVRKRRKENRLEHKFRAPNITQDRLSLPVNHGVGFLSRARGGHRGIPDLSFSEMGFLTNVGKRPSEKDPTRPNCAKRVKKDEDQGRISRYFSKQTAEPLIQECYSTERSAPQALTRQHNSLPLHPEVVANGSAGTEPPAPFVAGSVLPKAGARLLSEASLNPSRPTSNPLLRQANPPRHWLPQDVSRMLDSRRAMLVATKTARNIAMLDQCRKAVQHAAQMVSHEDRVRIDAEVKKDYPIAKLVSGFSLQQTKRAIEKVIRGENQVLAEICTLFDSDSENTDFNDAFEEAQGAGSANGPASSAPGLHPSGSLATHPTSNTFQRRPSSPGIKGSPKAHRNTASSSDLSQYQPSANECNPTFPASHILTSDAITISQPHVQALPGDNERVSQQEGTFGSVQLSVPVLDSTHELTAKSMANPSQCQFGQNMNDDISVMGPSVSIGLSNIHPSNNYGSESNQAWHLEVNTGKPQPVCLQNATKPGQPYKPEIEPSTNDSLHGLVDAAGSMVSSAQCPSPMRAESIRNRLVSQGPYATRPLCYIGPMVSANPLTVNAEGPSYSVTRYTEQANSQHLSTNHSPCVNRGDRPTTPALSLRSGLSNIQSCDTGWVSESHPAKLIEHYLRFDPINIQHRHREPDLLHATAGSPTVGRTSTASRSSRTVPSTTSWYNKQTMPWTASSAAQNTQPILNLHPDFVHRDLFPKSSEFCSAPLPPSSLPFSYPNKLH</sequence>
<evidence type="ECO:0000256" key="1">
    <source>
        <dbReference type="SAM" id="MobiDB-lite"/>
    </source>
</evidence>
<name>A0A179UCA0_BLAGS</name>
<dbReference type="GeneID" id="8510266"/>
<feature type="compositionally biased region" description="Basic and acidic residues" evidence="1">
    <location>
        <begin position="166"/>
        <end position="185"/>
    </location>
</feature>
<organism evidence="2 3">
    <name type="scientific">Blastomyces gilchristii (strain SLH14081)</name>
    <name type="common">Blastomyces dermatitidis</name>
    <dbReference type="NCBI Taxonomy" id="559298"/>
    <lineage>
        <taxon>Eukaryota</taxon>
        <taxon>Fungi</taxon>
        <taxon>Dikarya</taxon>
        <taxon>Ascomycota</taxon>
        <taxon>Pezizomycotina</taxon>
        <taxon>Eurotiomycetes</taxon>
        <taxon>Eurotiomycetidae</taxon>
        <taxon>Onygenales</taxon>
        <taxon>Ajellomycetaceae</taxon>
        <taxon>Blastomyces</taxon>
    </lineage>
</organism>
<evidence type="ECO:0000313" key="2">
    <source>
        <dbReference type="EMBL" id="OAT05584.1"/>
    </source>
</evidence>
<feature type="region of interest" description="Disordered" evidence="1">
    <location>
        <begin position="606"/>
        <end position="674"/>
    </location>
</feature>
<gene>
    <name evidence="2" type="ORF">BDBG_01956</name>
</gene>
<protein>
    <submittedName>
        <fullName evidence="2">Uncharacterized protein</fullName>
    </submittedName>
</protein>
<reference evidence="3" key="1">
    <citation type="journal article" date="2015" name="PLoS Genet.">
        <title>The dynamic genome and transcriptome of the human fungal pathogen Blastomyces and close relative Emmonsia.</title>
        <authorList>
            <person name="Munoz J.F."/>
            <person name="Gauthier G.M."/>
            <person name="Desjardins C.A."/>
            <person name="Gallo J.E."/>
            <person name="Holder J."/>
            <person name="Sullivan T.D."/>
            <person name="Marty A.J."/>
            <person name="Carmen J.C."/>
            <person name="Chen Z."/>
            <person name="Ding L."/>
            <person name="Gujja S."/>
            <person name="Magrini V."/>
            <person name="Misas E."/>
            <person name="Mitreva M."/>
            <person name="Priest M."/>
            <person name="Saif S."/>
            <person name="Whiston E.A."/>
            <person name="Young S."/>
            <person name="Zeng Q."/>
            <person name="Goldman W.E."/>
            <person name="Mardis E.R."/>
            <person name="Taylor J.W."/>
            <person name="McEwen J.G."/>
            <person name="Clay O.K."/>
            <person name="Klein B.S."/>
            <person name="Cuomo C.A."/>
        </authorList>
    </citation>
    <scope>NUCLEOTIDE SEQUENCE [LARGE SCALE GENOMIC DNA]</scope>
    <source>
        <strain evidence="3">SLH14081</strain>
    </source>
</reference>
<dbReference type="RefSeq" id="XP_002627285.2">
    <property type="nucleotide sequence ID" value="XM_002627239.2"/>
</dbReference>
<feature type="region of interest" description="Disordered" evidence="1">
    <location>
        <begin position="954"/>
        <end position="979"/>
    </location>
</feature>
<feature type="compositionally biased region" description="Basic residues" evidence="1">
    <location>
        <begin position="315"/>
        <end position="324"/>
    </location>
</feature>
<dbReference type="OrthoDB" id="2537141at2759"/>
<dbReference type="STRING" id="559298.A0A179UCA0"/>
<dbReference type="EMBL" id="GG657450">
    <property type="protein sequence ID" value="OAT05584.1"/>
    <property type="molecule type" value="Genomic_DNA"/>
</dbReference>
<feature type="compositionally biased region" description="Polar residues" evidence="1">
    <location>
        <begin position="655"/>
        <end position="673"/>
    </location>
</feature>
<proteinExistence type="predicted"/>
<dbReference type="AlphaFoldDB" id="A0A179UCA0"/>
<feature type="compositionally biased region" description="Polar residues" evidence="1">
    <location>
        <begin position="188"/>
        <end position="197"/>
    </location>
</feature>
<keyword evidence="3" id="KW-1185">Reference proteome</keyword>
<dbReference type="VEuPathDB" id="FungiDB:BDBG_01956"/>
<feature type="compositionally biased region" description="Low complexity" evidence="1">
    <location>
        <begin position="608"/>
        <end position="621"/>
    </location>
</feature>
<feature type="compositionally biased region" description="Polar residues" evidence="1">
    <location>
        <begin position="627"/>
        <end position="641"/>
    </location>
</feature>
<feature type="region of interest" description="Disordered" evidence="1">
    <location>
        <begin position="474"/>
        <end position="495"/>
    </location>
</feature>
<feature type="compositionally biased region" description="Low complexity" evidence="1">
    <location>
        <begin position="961"/>
        <end position="979"/>
    </location>
</feature>
<feature type="region of interest" description="Disordered" evidence="1">
    <location>
        <begin position="376"/>
        <end position="398"/>
    </location>
</feature>
<feature type="region of interest" description="Disordered" evidence="1">
    <location>
        <begin position="166"/>
        <end position="325"/>
    </location>
</feature>
<feature type="compositionally biased region" description="Basic and acidic residues" evidence="1">
    <location>
        <begin position="217"/>
        <end position="237"/>
    </location>
</feature>
<feature type="compositionally biased region" description="Polar residues" evidence="1">
    <location>
        <begin position="204"/>
        <end position="214"/>
    </location>
</feature>